<dbReference type="RefSeq" id="WP_100986526.1">
    <property type="nucleotide sequence ID" value="NZ_CP025096.1"/>
</dbReference>
<dbReference type="KEGG" id="spir:CWM47_04225"/>
<protein>
    <submittedName>
        <fullName evidence="1">Uncharacterized protein</fullName>
    </submittedName>
</protein>
<dbReference type="EMBL" id="CP025096">
    <property type="protein sequence ID" value="AUD01099.1"/>
    <property type="molecule type" value="Genomic_DNA"/>
</dbReference>
<accession>A0A2K8YU35</accession>
<keyword evidence="2" id="KW-1185">Reference proteome</keyword>
<name>A0A2K8YU35_9BACT</name>
<sequence>MGWNTKTTDWQVCGLGQVGYGAGYAAGTYLCCFYSATASVSGLYLFSGIGAGIGGNASGVINPADYGDVSSPWTSLTNTFLVCGVREFSGNDLNGAMGRITSLGVGGFGVNYGVTCITAIPLQGSSDAYFYSQNIGGLGFGPGGGVGGQTISGTWGFAATTNLRPW</sequence>
<reference evidence="1 2" key="1">
    <citation type="submission" date="2017-11" db="EMBL/GenBank/DDBJ databases">
        <title>Taxonomic description and genome sequences of Spirosoma HA7 sp. nov., isolated from pollen microhabitat of Corylus avellana.</title>
        <authorList>
            <person name="Ambika Manirajan B."/>
            <person name="Suarez C."/>
            <person name="Ratering S."/>
            <person name="Geissler-Plaum R."/>
            <person name="Cardinale M."/>
            <person name="Sylvia S."/>
        </authorList>
    </citation>
    <scope>NUCLEOTIDE SEQUENCE [LARGE SCALE GENOMIC DNA]</scope>
    <source>
        <strain evidence="1 2">HA7</strain>
    </source>
</reference>
<evidence type="ECO:0000313" key="2">
    <source>
        <dbReference type="Proteomes" id="UP000232883"/>
    </source>
</evidence>
<dbReference type="Proteomes" id="UP000232883">
    <property type="component" value="Chromosome"/>
</dbReference>
<proteinExistence type="predicted"/>
<dbReference type="AlphaFoldDB" id="A0A2K8YU35"/>
<gene>
    <name evidence="1" type="ORF">CWM47_04225</name>
</gene>
<evidence type="ECO:0000313" key="1">
    <source>
        <dbReference type="EMBL" id="AUD01099.1"/>
    </source>
</evidence>
<organism evidence="1 2">
    <name type="scientific">Spirosoma pollinicola</name>
    <dbReference type="NCBI Taxonomy" id="2057025"/>
    <lineage>
        <taxon>Bacteria</taxon>
        <taxon>Pseudomonadati</taxon>
        <taxon>Bacteroidota</taxon>
        <taxon>Cytophagia</taxon>
        <taxon>Cytophagales</taxon>
        <taxon>Cytophagaceae</taxon>
        <taxon>Spirosoma</taxon>
    </lineage>
</organism>